<dbReference type="GO" id="GO:0007166">
    <property type="term" value="P:cell surface receptor signaling pathway"/>
    <property type="evidence" value="ECO:0007669"/>
    <property type="project" value="TreeGrafter"/>
</dbReference>
<evidence type="ECO:0000256" key="4">
    <source>
        <dbReference type="ARBA" id="ARBA00023170"/>
    </source>
</evidence>
<comment type="similarity">
    <text evidence="1">Belongs to the G-protein coupled receptor 2 family. Adhesion G-protein coupled receptor (ADGR) subfamily.</text>
</comment>
<reference evidence="6" key="1">
    <citation type="journal article" date="2023" name="Mol. Biol. Evol.">
        <title>Third-Generation Sequencing Reveals the Adaptive Role of the Epigenome in Three Deep-Sea Polychaetes.</title>
        <authorList>
            <person name="Perez M."/>
            <person name="Aroh O."/>
            <person name="Sun Y."/>
            <person name="Lan Y."/>
            <person name="Juniper S.K."/>
            <person name="Young C.R."/>
            <person name="Angers B."/>
            <person name="Qian P.Y."/>
        </authorList>
    </citation>
    <scope>NUCLEOTIDE SEQUENCE</scope>
    <source>
        <strain evidence="6">R07B-5</strain>
    </source>
</reference>
<dbReference type="Proteomes" id="UP001209878">
    <property type="component" value="Unassembled WGS sequence"/>
</dbReference>
<keyword evidence="2" id="KW-0433">Leucine-rich repeat</keyword>
<feature type="domain" description="LRRCT" evidence="5">
    <location>
        <begin position="84"/>
        <end position="133"/>
    </location>
</feature>
<dbReference type="InterPro" id="IPR001611">
    <property type="entry name" value="Leu-rich_rpt"/>
</dbReference>
<dbReference type="GO" id="GO:0005886">
    <property type="term" value="C:plasma membrane"/>
    <property type="evidence" value="ECO:0007669"/>
    <property type="project" value="TreeGrafter"/>
</dbReference>
<keyword evidence="7" id="KW-1185">Reference proteome</keyword>
<evidence type="ECO:0000313" key="6">
    <source>
        <dbReference type="EMBL" id="KAK2182583.1"/>
    </source>
</evidence>
<evidence type="ECO:0000256" key="3">
    <source>
        <dbReference type="ARBA" id="ARBA00022729"/>
    </source>
</evidence>
<protein>
    <recommendedName>
        <fullName evidence="5">LRRCT domain-containing protein</fullName>
    </recommendedName>
</protein>
<evidence type="ECO:0000256" key="1">
    <source>
        <dbReference type="ARBA" id="ARBA00007343"/>
    </source>
</evidence>
<evidence type="ECO:0000313" key="7">
    <source>
        <dbReference type="Proteomes" id="UP001209878"/>
    </source>
</evidence>
<gene>
    <name evidence="6" type="ORF">NP493_346g01001</name>
</gene>
<name>A0AAD9L3B0_RIDPI</name>
<dbReference type="PANTHER" id="PTHR45930">
    <property type="entry name" value="G-PROTEIN COUPLED RECEPTOR 124-LIKE PROTEIN"/>
    <property type="match status" value="1"/>
</dbReference>
<dbReference type="Pfam" id="PF01463">
    <property type="entry name" value="LRRCT"/>
    <property type="match status" value="1"/>
</dbReference>
<evidence type="ECO:0000259" key="5">
    <source>
        <dbReference type="SMART" id="SM00082"/>
    </source>
</evidence>
<dbReference type="PANTHER" id="PTHR45930:SF4">
    <property type="entry name" value="ADHESION G PROTEIN-COUPLED RECEPTOR A3"/>
    <property type="match status" value="1"/>
</dbReference>
<dbReference type="Gene3D" id="3.80.10.10">
    <property type="entry name" value="Ribonuclease Inhibitor"/>
    <property type="match status" value="1"/>
</dbReference>
<keyword evidence="3" id="KW-0732">Signal</keyword>
<dbReference type="SMART" id="SM00082">
    <property type="entry name" value="LRRCT"/>
    <property type="match status" value="1"/>
</dbReference>
<proteinExistence type="inferred from homology"/>
<sequence length="139" mass="16196">MPTESHVCLLRVFQPPRCQQNHVCFCCVCFSLLNANRITCVRKDTFQDLHNLNLLSLYDNKIQSLANGTFDPLANIQTLHLARNPFICDCNLQWLAEYLHSHPIETSGARCDSPRRMRRKKIGHIRHSKFKCKGKLYLR</sequence>
<dbReference type="InterPro" id="IPR000483">
    <property type="entry name" value="Cys-rich_flank_reg_C"/>
</dbReference>
<dbReference type="AlphaFoldDB" id="A0AAD9L3B0"/>
<comment type="caution">
    <text evidence="6">The sequence shown here is derived from an EMBL/GenBank/DDBJ whole genome shotgun (WGS) entry which is preliminary data.</text>
</comment>
<organism evidence="6 7">
    <name type="scientific">Ridgeia piscesae</name>
    <name type="common">Tubeworm</name>
    <dbReference type="NCBI Taxonomy" id="27915"/>
    <lineage>
        <taxon>Eukaryota</taxon>
        <taxon>Metazoa</taxon>
        <taxon>Spiralia</taxon>
        <taxon>Lophotrochozoa</taxon>
        <taxon>Annelida</taxon>
        <taxon>Polychaeta</taxon>
        <taxon>Sedentaria</taxon>
        <taxon>Canalipalpata</taxon>
        <taxon>Sabellida</taxon>
        <taxon>Siboglinidae</taxon>
        <taxon>Ridgeia</taxon>
    </lineage>
</organism>
<dbReference type="InterPro" id="IPR032675">
    <property type="entry name" value="LRR_dom_sf"/>
</dbReference>
<accession>A0AAD9L3B0</accession>
<dbReference type="Pfam" id="PF13855">
    <property type="entry name" value="LRR_8"/>
    <property type="match status" value="1"/>
</dbReference>
<keyword evidence="4" id="KW-0675">Receptor</keyword>
<dbReference type="EMBL" id="JAODUO010000347">
    <property type="protein sequence ID" value="KAK2182583.1"/>
    <property type="molecule type" value="Genomic_DNA"/>
</dbReference>
<dbReference type="InterPro" id="IPR051963">
    <property type="entry name" value="Adhesion_GPCR_A"/>
</dbReference>
<evidence type="ECO:0000256" key="2">
    <source>
        <dbReference type="ARBA" id="ARBA00022614"/>
    </source>
</evidence>
<dbReference type="SUPFAM" id="SSF52058">
    <property type="entry name" value="L domain-like"/>
    <property type="match status" value="1"/>
</dbReference>